<keyword evidence="3" id="KW-1185">Reference proteome</keyword>
<protein>
    <submittedName>
        <fullName evidence="2">Uncharacterized protein</fullName>
    </submittedName>
</protein>
<organism evidence="2 3">
    <name type="scientific">Thalassotalea castellviae</name>
    <dbReference type="NCBI Taxonomy" id="3075612"/>
    <lineage>
        <taxon>Bacteria</taxon>
        <taxon>Pseudomonadati</taxon>
        <taxon>Pseudomonadota</taxon>
        <taxon>Gammaproteobacteria</taxon>
        <taxon>Alteromonadales</taxon>
        <taxon>Colwelliaceae</taxon>
        <taxon>Thalassotalea</taxon>
    </lineage>
</organism>
<feature type="transmembrane region" description="Helical" evidence="1">
    <location>
        <begin position="43"/>
        <end position="60"/>
    </location>
</feature>
<evidence type="ECO:0000313" key="3">
    <source>
        <dbReference type="Proteomes" id="UP001266357"/>
    </source>
</evidence>
<evidence type="ECO:0000256" key="1">
    <source>
        <dbReference type="SAM" id="Phobius"/>
    </source>
</evidence>
<sequence length="173" mass="19978">RLKRTNNSWLFAHSSLILAKLFYCRLKRRYIHSDVLHIKKDLLISFILPFFLGFMIWFFSPEITGKIEPWDSGSLYYLISLILIGVVTGLLSTKYFSLVYFGCISLVYLAVVLSQILFLNYFLPYPPSQFFGVGVIFICLSGFISLSCNIIVSYIKSNILVKNIYNKLINKDT</sequence>
<gene>
    <name evidence="2" type="ORF">RM573_16760</name>
</gene>
<feature type="non-terminal residue" evidence="2">
    <location>
        <position position="1"/>
    </location>
</feature>
<feature type="transmembrane region" description="Helical" evidence="1">
    <location>
        <begin position="129"/>
        <end position="152"/>
    </location>
</feature>
<accession>A0ABU3A5Z2</accession>
<proteinExistence type="predicted"/>
<comment type="caution">
    <text evidence="2">The sequence shown here is derived from an EMBL/GenBank/DDBJ whole genome shotgun (WGS) entry which is preliminary data.</text>
</comment>
<dbReference type="RefSeq" id="WP_311584735.1">
    <property type="nucleotide sequence ID" value="NZ_JAVRIF010000013.1"/>
</dbReference>
<feature type="transmembrane region" description="Helical" evidence="1">
    <location>
        <begin position="75"/>
        <end position="91"/>
    </location>
</feature>
<reference evidence="2 3" key="1">
    <citation type="submission" date="2023-09" db="EMBL/GenBank/DDBJ databases">
        <authorList>
            <person name="Rey-Velasco X."/>
        </authorList>
    </citation>
    <scope>NUCLEOTIDE SEQUENCE [LARGE SCALE GENOMIC DNA]</scope>
    <source>
        <strain evidence="2 3">W431</strain>
    </source>
</reference>
<evidence type="ECO:0000313" key="2">
    <source>
        <dbReference type="EMBL" id="MDT0605255.1"/>
    </source>
</evidence>
<keyword evidence="1" id="KW-0472">Membrane</keyword>
<name>A0ABU3A5Z2_9GAMM</name>
<dbReference type="Proteomes" id="UP001266357">
    <property type="component" value="Unassembled WGS sequence"/>
</dbReference>
<dbReference type="EMBL" id="JAVRIF010000013">
    <property type="protein sequence ID" value="MDT0605255.1"/>
    <property type="molecule type" value="Genomic_DNA"/>
</dbReference>
<keyword evidence="1" id="KW-0812">Transmembrane</keyword>
<feature type="transmembrane region" description="Helical" evidence="1">
    <location>
        <begin position="98"/>
        <end position="123"/>
    </location>
</feature>
<keyword evidence="1" id="KW-1133">Transmembrane helix</keyword>